<dbReference type="GO" id="GO:0005737">
    <property type="term" value="C:cytoplasm"/>
    <property type="evidence" value="ECO:0007669"/>
    <property type="project" value="InterPro"/>
</dbReference>
<dbReference type="Proteomes" id="UP001353858">
    <property type="component" value="Unassembled WGS sequence"/>
</dbReference>
<dbReference type="PANTHER" id="PTHR46421:SF1">
    <property type="entry name" value="PROGRAMMED CELL DEATH PROTEIN 2-LIKE"/>
    <property type="match status" value="1"/>
</dbReference>
<dbReference type="GO" id="GO:0006915">
    <property type="term" value="P:apoptotic process"/>
    <property type="evidence" value="ECO:0007669"/>
    <property type="project" value="TreeGrafter"/>
</dbReference>
<dbReference type="InterPro" id="IPR007320">
    <property type="entry name" value="PDCD2_C"/>
</dbReference>
<evidence type="ECO:0000259" key="2">
    <source>
        <dbReference type="Pfam" id="PF04194"/>
    </source>
</evidence>
<dbReference type="Pfam" id="PF04194">
    <property type="entry name" value="PDCD2_C"/>
    <property type="match status" value="1"/>
</dbReference>
<evidence type="ECO:0000256" key="1">
    <source>
        <dbReference type="SAM" id="MobiDB-lite"/>
    </source>
</evidence>
<accession>A0AAN7PFA2</accession>
<gene>
    <name evidence="3" type="ORF">RN001_004925</name>
</gene>
<keyword evidence="4" id="KW-1185">Reference proteome</keyword>
<proteinExistence type="predicted"/>
<feature type="domain" description="Programmed cell death protein 2 C-terminal" evidence="2">
    <location>
        <begin position="316"/>
        <end position="418"/>
    </location>
</feature>
<feature type="region of interest" description="Disordered" evidence="1">
    <location>
        <begin position="290"/>
        <end position="309"/>
    </location>
</feature>
<comment type="caution">
    <text evidence="3">The sequence shown here is derived from an EMBL/GenBank/DDBJ whole genome shotgun (WGS) entry which is preliminary data.</text>
</comment>
<protein>
    <recommendedName>
        <fullName evidence="2">Programmed cell death protein 2 C-terminal domain-containing protein</fullName>
    </recommendedName>
</protein>
<organism evidence="3 4">
    <name type="scientific">Aquatica leii</name>
    <dbReference type="NCBI Taxonomy" id="1421715"/>
    <lineage>
        <taxon>Eukaryota</taxon>
        <taxon>Metazoa</taxon>
        <taxon>Ecdysozoa</taxon>
        <taxon>Arthropoda</taxon>
        <taxon>Hexapoda</taxon>
        <taxon>Insecta</taxon>
        <taxon>Pterygota</taxon>
        <taxon>Neoptera</taxon>
        <taxon>Endopterygota</taxon>
        <taxon>Coleoptera</taxon>
        <taxon>Polyphaga</taxon>
        <taxon>Elateriformia</taxon>
        <taxon>Elateroidea</taxon>
        <taxon>Lampyridae</taxon>
        <taxon>Luciolinae</taxon>
        <taxon>Aquatica</taxon>
    </lineage>
</organism>
<evidence type="ECO:0000313" key="4">
    <source>
        <dbReference type="Proteomes" id="UP001353858"/>
    </source>
</evidence>
<dbReference type="EMBL" id="JARPUR010000002">
    <property type="protein sequence ID" value="KAK4881606.1"/>
    <property type="molecule type" value="Genomic_DNA"/>
</dbReference>
<dbReference type="PANTHER" id="PTHR46421">
    <property type="entry name" value="PROGRAMMED CELL DEATH PROTEIN 2-LIKE"/>
    <property type="match status" value="1"/>
</dbReference>
<name>A0AAN7PFA2_9COLE</name>
<dbReference type="AlphaFoldDB" id="A0AAN7PFA2"/>
<sequence length="422" mass="47367">MAYNQKPVLLGFEDEYITDKHKGSVNFTTNKIGGKPDFPSYITVDNPICTLCQLPRPLVLQIYAPLDNSLYHRTLYLFACINPNCWNQTESWTCIRVQSLEQETEKINLPTINHSNTDVNEWCQGADDWDDDNNVVEENGNLVGGIERISDEDEESCSTEESIRTGLGNLTVDDRNANMGNFAEAQGGAVGRLHSPRATAEIEGDEGEIITIDTPTFPQVDLTALLQEVTPLPQNLCHYTCSNLDTFSNLQFIPCFMSVWEEPENMSGNVDRHAKELLLEYQQQNDGISLEDVASGDSGGAGADENYEKSTPAHGDKLFHYFLTKIQKNPGQILRHSREGPSPLLLKPLHEKIRKCEYCDGEMIFEFQVLPTLISKLKLVGDASDGSRLEFGTVLVFTCRKSCWTTDANLRKELLILQTEQY</sequence>
<dbReference type="InterPro" id="IPR052815">
    <property type="entry name" value="PDCD2-like_regulator"/>
</dbReference>
<reference evidence="4" key="1">
    <citation type="submission" date="2023-01" db="EMBL/GenBank/DDBJ databases">
        <title>Key to firefly adult light organ development and bioluminescence: homeobox transcription factors regulate luciferase expression and transportation to peroxisome.</title>
        <authorList>
            <person name="Fu X."/>
        </authorList>
    </citation>
    <scope>NUCLEOTIDE SEQUENCE [LARGE SCALE GENOMIC DNA]</scope>
</reference>
<evidence type="ECO:0000313" key="3">
    <source>
        <dbReference type="EMBL" id="KAK4881606.1"/>
    </source>
</evidence>